<evidence type="ECO:0000256" key="2">
    <source>
        <dbReference type="ARBA" id="ARBA00022679"/>
    </source>
</evidence>
<dbReference type="PANTHER" id="PTHR34388:SF1">
    <property type="entry name" value="DNA POLYMERASE III SUBUNIT DELTA"/>
    <property type="match status" value="1"/>
</dbReference>
<keyword evidence="4" id="KW-0235">DNA replication</keyword>
<dbReference type="InterPro" id="IPR048466">
    <property type="entry name" value="DNA_pol3_delta-like_C"/>
</dbReference>
<name>A0A9W5VW78_9ACTO</name>
<evidence type="ECO:0000256" key="6">
    <source>
        <dbReference type="ARBA" id="ARBA00034754"/>
    </source>
</evidence>
<protein>
    <recommendedName>
        <fullName evidence="1">DNA-directed DNA polymerase</fullName>
        <ecNumber evidence="1">2.7.7.7</ecNumber>
    </recommendedName>
</protein>
<keyword evidence="2" id="KW-0808">Transferase</keyword>
<keyword evidence="3" id="KW-0548">Nucleotidyltransferase</keyword>
<dbReference type="SUPFAM" id="SSF52540">
    <property type="entry name" value="P-loop containing nucleoside triphosphate hydrolases"/>
    <property type="match status" value="1"/>
</dbReference>
<evidence type="ECO:0000256" key="3">
    <source>
        <dbReference type="ARBA" id="ARBA00022695"/>
    </source>
</evidence>
<dbReference type="InterPro" id="IPR008921">
    <property type="entry name" value="DNA_pol3_clamp-load_cplx_C"/>
</dbReference>
<dbReference type="GO" id="GO:0003677">
    <property type="term" value="F:DNA binding"/>
    <property type="evidence" value="ECO:0007669"/>
    <property type="project" value="InterPro"/>
</dbReference>
<organism evidence="9 10">
    <name type="scientific">Gleimia europaea ACS-120-V-Col10b</name>
    <dbReference type="NCBI Taxonomy" id="883069"/>
    <lineage>
        <taxon>Bacteria</taxon>
        <taxon>Bacillati</taxon>
        <taxon>Actinomycetota</taxon>
        <taxon>Actinomycetes</taxon>
        <taxon>Actinomycetales</taxon>
        <taxon>Actinomycetaceae</taxon>
        <taxon>Gleimia</taxon>
    </lineage>
</organism>
<dbReference type="EMBL" id="AGWN01000001">
    <property type="protein sequence ID" value="EPD30648.1"/>
    <property type="molecule type" value="Genomic_DNA"/>
</dbReference>
<evidence type="ECO:0000256" key="4">
    <source>
        <dbReference type="ARBA" id="ARBA00022705"/>
    </source>
</evidence>
<dbReference type="PANTHER" id="PTHR34388">
    <property type="entry name" value="DNA POLYMERASE III SUBUNIT DELTA"/>
    <property type="match status" value="1"/>
</dbReference>
<accession>A0A9W5VW78</accession>
<dbReference type="GO" id="GO:0009360">
    <property type="term" value="C:DNA polymerase III complex"/>
    <property type="evidence" value="ECO:0007669"/>
    <property type="project" value="TreeGrafter"/>
</dbReference>
<dbReference type="EC" id="2.7.7.7" evidence="1"/>
<dbReference type="NCBIfam" id="TIGR01128">
    <property type="entry name" value="holA"/>
    <property type="match status" value="1"/>
</dbReference>
<comment type="caution">
    <text evidence="9">The sequence shown here is derived from an EMBL/GenBank/DDBJ whole genome shotgun (WGS) entry which is preliminary data.</text>
</comment>
<evidence type="ECO:0000256" key="7">
    <source>
        <dbReference type="ARBA" id="ARBA00049244"/>
    </source>
</evidence>
<dbReference type="Proteomes" id="UP000014387">
    <property type="component" value="Unassembled WGS sequence"/>
</dbReference>
<sequence length="335" mass="36292">MKNVRTLWHSLHMAQNRKASKQWFEADLAPVVLIQSKEPLLGERAVSKLRDLARKADPAVEMIRLESGSYESGELAIHTSPSLFGEARFVYIPELEAGSPALFDDVAKYMEHPEPDVTLVLRHNGGNAGRKVLTAAQRLNVATFVANEVKRPGDKMDFVREEVRRAGRRIEAEAVQALVDALGSDLAELAAMTSQLLGDVEGNITSQHVHQYQSGRVEATAFAVADAAVAGQTGEALTLLRHALATGASAPALVGGIALKVRQIAKVSIRPSLPASKLGMQSWQIDRVRREARGWNEARLRRAVMAVATADAAVKGESDDPEYALEKLVLTVAGK</sequence>
<keyword evidence="5" id="KW-0239">DNA-directed DNA polymerase</keyword>
<gene>
    <name evidence="9" type="ORF">HMPREF9238_00396</name>
</gene>
<comment type="catalytic activity">
    <reaction evidence="7">
        <text>DNA(n) + a 2'-deoxyribonucleoside 5'-triphosphate = DNA(n+1) + diphosphate</text>
        <dbReference type="Rhea" id="RHEA:22508"/>
        <dbReference type="Rhea" id="RHEA-COMP:17339"/>
        <dbReference type="Rhea" id="RHEA-COMP:17340"/>
        <dbReference type="ChEBI" id="CHEBI:33019"/>
        <dbReference type="ChEBI" id="CHEBI:61560"/>
        <dbReference type="ChEBI" id="CHEBI:173112"/>
        <dbReference type="EC" id="2.7.7.7"/>
    </reaction>
</comment>
<dbReference type="OrthoDB" id="8478864at2"/>
<feature type="domain" description="DNA polymerase III delta subunit-like C-terminal" evidence="8">
    <location>
        <begin position="219"/>
        <end position="331"/>
    </location>
</feature>
<evidence type="ECO:0000256" key="1">
    <source>
        <dbReference type="ARBA" id="ARBA00012417"/>
    </source>
</evidence>
<dbReference type="InterPro" id="IPR027417">
    <property type="entry name" value="P-loop_NTPase"/>
</dbReference>
<dbReference type="Pfam" id="PF21694">
    <property type="entry name" value="DNA_pol3_delta_C"/>
    <property type="match status" value="1"/>
</dbReference>
<dbReference type="GO" id="GO:0003887">
    <property type="term" value="F:DNA-directed DNA polymerase activity"/>
    <property type="evidence" value="ECO:0007669"/>
    <property type="project" value="UniProtKB-KW"/>
</dbReference>
<evidence type="ECO:0000259" key="8">
    <source>
        <dbReference type="Pfam" id="PF21694"/>
    </source>
</evidence>
<evidence type="ECO:0000256" key="5">
    <source>
        <dbReference type="ARBA" id="ARBA00022932"/>
    </source>
</evidence>
<reference evidence="9 10" key="1">
    <citation type="submission" date="2013-05" db="EMBL/GenBank/DDBJ databases">
        <title>The Genome Sequence of Actinomyces europaeus ACS-120-V-COL10B.</title>
        <authorList>
            <consortium name="The Broad Institute Genomics Platform"/>
            <person name="Earl A."/>
            <person name="Ward D."/>
            <person name="Feldgarden M."/>
            <person name="Gevers D."/>
            <person name="Saerens B."/>
            <person name="Vaneechoutte M."/>
            <person name="Walker B."/>
            <person name="Young S."/>
            <person name="Zeng Q."/>
            <person name="Gargeya S."/>
            <person name="Fitzgerald M."/>
            <person name="Haas B."/>
            <person name="Abouelleil A."/>
            <person name="Allen A.W."/>
            <person name="Alvarado L."/>
            <person name="Arachchi H.M."/>
            <person name="Berlin A.M."/>
            <person name="Chapman S.B."/>
            <person name="Gainer-Dewar J."/>
            <person name="Goldberg J."/>
            <person name="Griggs A."/>
            <person name="Gujja S."/>
            <person name="Hansen M."/>
            <person name="Howarth C."/>
            <person name="Imamovic A."/>
            <person name="Ireland A."/>
            <person name="Larimer J."/>
            <person name="McCowan C."/>
            <person name="Murphy C."/>
            <person name="Pearson M."/>
            <person name="Poon T.W."/>
            <person name="Priest M."/>
            <person name="Roberts A."/>
            <person name="Saif S."/>
            <person name="Shea T."/>
            <person name="Sisk P."/>
            <person name="Sykes S."/>
            <person name="Wortman J."/>
            <person name="Nusbaum C."/>
            <person name="Birren B."/>
        </authorList>
    </citation>
    <scope>NUCLEOTIDE SEQUENCE [LARGE SCALE GENOMIC DNA]</scope>
    <source>
        <strain evidence="9 10">ACS-120-V-Col10b</strain>
    </source>
</reference>
<dbReference type="SUPFAM" id="SSF48019">
    <property type="entry name" value="post-AAA+ oligomerization domain-like"/>
    <property type="match status" value="1"/>
</dbReference>
<dbReference type="AlphaFoldDB" id="A0A9W5VW78"/>
<evidence type="ECO:0000313" key="9">
    <source>
        <dbReference type="EMBL" id="EPD30648.1"/>
    </source>
</evidence>
<keyword evidence="10" id="KW-1185">Reference proteome</keyword>
<comment type="similarity">
    <text evidence="6">Belongs to the DNA polymerase HolA subunit family.</text>
</comment>
<dbReference type="Gene3D" id="3.40.50.300">
    <property type="entry name" value="P-loop containing nucleotide triphosphate hydrolases"/>
    <property type="match status" value="1"/>
</dbReference>
<dbReference type="GO" id="GO:0006261">
    <property type="term" value="P:DNA-templated DNA replication"/>
    <property type="evidence" value="ECO:0007669"/>
    <property type="project" value="TreeGrafter"/>
</dbReference>
<proteinExistence type="inferred from homology"/>
<evidence type="ECO:0000313" key="10">
    <source>
        <dbReference type="Proteomes" id="UP000014387"/>
    </source>
</evidence>
<dbReference type="Gene3D" id="1.20.272.10">
    <property type="match status" value="1"/>
</dbReference>
<dbReference type="InterPro" id="IPR005790">
    <property type="entry name" value="DNA_polIII_delta"/>
</dbReference>